<organism evidence="8 9">
    <name type="scientific">Pholiota conissans</name>
    <dbReference type="NCBI Taxonomy" id="109636"/>
    <lineage>
        <taxon>Eukaryota</taxon>
        <taxon>Fungi</taxon>
        <taxon>Dikarya</taxon>
        <taxon>Basidiomycota</taxon>
        <taxon>Agaricomycotina</taxon>
        <taxon>Agaricomycetes</taxon>
        <taxon>Agaricomycetidae</taxon>
        <taxon>Agaricales</taxon>
        <taxon>Agaricineae</taxon>
        <taxon>Strophariaceae</taxon>
        <taxon>Pholiota</taxon>
    </lineage>
</organism>
<sequence>MYFISGLALPIILASSGALAAVTPVQRSALDLPELTLRGEIMSFDSSAVFKRHAAGSPAPLASRAAFNLKDASVAFATTLLPPNVNGGGVAYQSGYVDNGVQSASLIQTHNSVPITNAIANVNFNMAGQVTSYTCAFVNPTTFMNSVPNVTPQSFLPQVEAALNATYTASPTNQMTLQYFVKDNTANLAYVFQVENASTGAAYEVYVDSVTRQILSAVSL</sequence>
<dbReference type="InterPro" id="IPR011096">
    <property type="entry name" value="FTP_domain"/>
</dbReference>
<feature type="signal peptide" evidence="6">
    <location>
        <begin position="1"/>
        <end position="20"/>
    </location>
</feature>
<dbReference type="EMBL" id="MU155378">
    <property type="protein sequence ID" value="KAF9474445.1"/>
    <property type="molecule type" value="Genomic_DNA"/>
</dbReference>
<evidence type="ECO:0000256" key="1">
    <source>
        <dbReference type="ARBA" id="ARBA00022670"/>
    </source>
</evidence>
<feature type="chain" id="PRO_5040313000" description="FTP domain-containing protein" evidence="6">
    <location>
        <begin position="21"/>
        <end position="220"/>
    </location>
</feature>
<evidence type="ECO:0000259" key="7">
    <source>
        <dbReference type="Pfam" id="PF07504"/>
    </source>
</evidence>
<evidence type="ECO:0000313" key="9">
    <source>
        <dbReference type="Proteomes" id="UP000807469"/>
    </source>
</evidence>
<dbReference type="AlphaFoldDB" id="A0A9P6CV40"/>
<evidence type="ECO:0000256" key="3">
    <source>
        <dbReference type="ARBA" id="ARBA00022801"/>
    </source>
</evidence>
<dbReference type="Pfam" id="PF07504">
    <property type="entry name" value="FTP"/>
    <property type="match status" value="1"/>
</dbReference>
<dbReference type="GO" id="GO:0008237">
    <property type="term" value="F:metallopeptidase activity"/>
    <property type="evidence" value="ECO:0007669"/>
    <property type="project" value="UniProtKB-KW"/>
</dbReference>
<keyword evidence="4" id="KW-0862">Zinc</keyword>
<dbReference type="GO" id="GO:0006508">
    <property type="term" value="P:proteolysis"/>
    <property type="evidence" value="ECO:0007669"/>
    <property type="project" value="UniProtKB-KW"/>
</dbReference>
<reference evidence="8" key="1">
    <citation type="submission" date="2020-11" db="EMBL/GenBank/DDBJ databases">
        <authorList>
            <consortium name="DOE Joint Genome Institute"/>
            <person name="Ahrendt S."/>
            <person name="Riley R."/>
            <person name="Andreopoulos W."/>
            <person name="Labutti K."/>
            <person name="Pangilinan J."/>
            <person name="Ruiz-Duenas F.J."/>
            <person name="Barrasa J.M."/>
            <person name="Sanchez-Garcia M."/>
            <person name="Camarero S."/>
            <person name="Miyauchi S."/>
            <person name="Serrano A."/>
            <person name="Linde D."/>
            <person name="Babiker R."/>
            <person name="Drula E."/>
            <person name="Ayuso-Fernandez I."/>
            <person name="Pacheco R."/>
            <person name="Padilla G."/>
            <person name="Ferreira P."/>
            <person name="Barriuso J."/>
            <person name="Kellner H."/>
            <person name="Castanera R."/>
            <person name="Alfaro M."/>
            <person name="Ramirez L."/>
            <person name="Pisabarro A.G."/>
            <person name="Kuo A."/>
            <person name="Tritt A."/>
            <person name="Lipzen A."/>
            <person name="He G."/>
            <person name="Yan M."/>
            <person name="Ng V."/>
            <person name="Cullen D."/>
            <person name="Martin F."/>
            <person name="Rosso M.-N."/>
            <person name="Henrissat B."/>
            <person name="Hibbett D."/>
            <person name="Martinez A.T."/>
            <person name="Grigoriev I.V."/>
        </authorList>
    </citation>
    <scope>NUCLEOTIDE SEQUENCE</scope>
    <source>
        <strain evidence="8">CIRM-BRFM 674</strain>
    </source>
</reference>
<comment type="caution">
    <text evidence="8">The sequence shown here is derived from an EMBL/GenBank/DDBJ whole genome shotgun (WGS) entry which is preliminary data.</text>
</comment>
<evidence type="ECO:0000256" key="6">
    <source>
        <dbReference type="SAM" id="SignalP"/>
    </source>
</evidence>
<accession>A0A9P6CV40</accession>
<keyword evidence="3" id="KW-0378">Hydrolase</keyword>
<gene>
    <name evidence="8" type="ORF">BDN70DRAFT_884800</name>
</gene>
<protein>
    <recommendedName>
        <fullName evidence="7">FTP domain-containing protein</fullName>
    </recommendedName>
</protein>
<dbReference type="Proteomes" id="UP000807469">
    <property type="component" value="Unassembled WGS sequence"/>
</dbReference>
<keyword evidence="1" id="KW-0645">Protease</keyword>
<keyword evidence="6" id="KW-0732">Signal</keyword>
<proteinExistence type="predicted"/>
<evidence type="ECO:0000256" key="2">
    <source>
        <dbReference type="ARBA" id="ARBA00022723"/>
    </source>
</evidence>
<evidence type="ECO:0000313" key="8">
    <source>
        <dbReference type="EMBL" id="KAF9474445.1"/>
    </source>
</evidence>
<keyword evidence="5" id="KW-0482">Metalloprotease</keyword>
<keyword evidence="9" id="KW-1185">Reference proteome</keyword>
<name>A0A9P6CV40_9AGAR</name>
<evidence type="ECO:0000256" key="4">
    <source>
        <dbReference type="ARBA" id="ARBA00022833"/>
    </source>
</evidence>
<keyword evidence="2" id="KW-0479">Metal-binding</keyword>
<feature type="domain" description="FTP" evidence="7">
    <location>
        <begin position="96"/>
        <end position="134"/>
    </location>
</feature>
<dbReference type="GO" id="GO:0046872">
    <property type="term" value="F:metal ion binding"/>
    <property type="evidence" value="ECO:0007669"/>
    <property type="project" value="UniProtKB-KW"/>
</dbReference>
<evidence type="ECO:0000256" key="5">
    <source>
        <dbReference type="ARBA" id="ARBA00023049"/>
    </source>
</evidence>